<evidence type="ECO:0000256" key="2">
    <source>
        <dbReference type="ARBA" id="ARBA00009298"/>
    </source>
</evidence>
<feature type="transmembrane region" description="Helical" evidence="7">
    <location>
        <begin position="36"/>
        <end position="58"/>
    </location>
</feature>
<gene>
    <name evidence="9" type="ORF">SAMN05421823_103150</name>
</gene>
<reference evidence="9 10" key="1">
    <citation type="submission" date="2016-10" db="EMBL/GenBank/DDBJ databases">
        <authorList>
            <person name="de Groot N.N."/>
        </authorList>
    </citation>
    <scope>NUCLEOTIDE SEQUENCE [LARGE SCALE GENOMIC DNA]</scope>
    <source>
        <strain evidence="9 10">DSM 25186</strain>
    </source>
</reference>
<feature type="transmembrane region" description="Helical" evidence="7">
    <location>
        <begin position="6"/>
        <end position="24"/>
    </location>
</feature>
<dbReference type="GO" id="GO:0005886">
    <property type="term" value="C:plasma membrane"/>
    <property type="evidence" value="ECO:0007669"/>
    <property type="project" value="UniProtKB-SubCell"/>
</dbReference>
<evidence type="ECO:0000256" key="4">
    <source>
        <dbReference type="ARBA" id="ARBA00022692"/>
    </source>
</evidence>
<dbReference type="OrthoDB" id="9811198at2"/>
<evidence type="ECO:0000256" key="7">
    <source>
        <dbReference type="SAM" id="Phobius"/>
    </source>
</evidence>
<keyword evidence="10" id="KW-1185">Reference proteome</keyword>
<dbReference type="Proteomes" id="UP000198510">
    <property type="component" value="Unassembled WGS sequence"/>
</dbReference>
<keyword evidence="3" id="KW-1003">Cell membrane</keyword>
<feature type="transmembrane region" description="Helical" evidence="7">
    <location>
        <begin position="97"/>
        <end position="115"/>
    </location>
</feature>
<keyword evidence="5 7" id="KW-1133">Transmembrane helix</keyword>
<evidence type="ECO:0000256" key="5">
    <source>
        <dbReference type="ARBA" id="ARBA00022989"/>
    </source>
</evidence>
<evidence type="ECO:0000256" key="6">
    <source>
        <dbReference type="ARBA" id="ARBA00023136"/>
    </source>
</evidence>
<evidence type="ECO:0000313" key="9">
    <source>
        <dbReference type="EMBL" id="SDK63975.1"/>
    </source>
</evidence>
<dbReference type="PANTHER" id="PTHR33778">
    <property type="entry name" value="PROTEIN MGTC"/>
    <property type="match status" value="1"/>
</dbReference>
<keyword evidence="4 7" id="KW-0812">Transmembrane</keyword>
<dbReference type="EMBL" id="FNFO01000003">
    <property type="protein sequence ID" value="SDK63975.1"/>
    <property type="molecule type" value="Genomic_DNA"/>
</dbReference>
<proteinExistence type="inferred from homology"/>
<dbReference type="InterPro" id="IPR049177">
    <property type="entry name" value="MgtC_SapB_SrpB_YhiD_N"/>
</dbReference>
<dbReference type="AlphaFoldDB" id="A0A1G9DJP1"/>
<evidence type="ECO:0000256" key="3">
    <source>
        <dbReference type="ARBA" id="ARBA00022475"/>
    </source>
</evidence>
<evidence type="ECO:0000256" key="1">
    <source>
        <dbReference type="ARBA" id="ARBA00004651"/>
    </source>
</evidence>
<name>A0A1G9DJP1_9BACT</name>
<dbReference type="InterPro" id="IPR003416">
    <property type="entry name" value="MgtC/SapB/SrpB/YhiD_fam"/>
</dbReference>
<sequence>MVAELALLLRLVISLALAGVLGWEREQAGKSAGIRTHMLVGMGATFFVILGELFIARFQEYGESLRFDPVRIVSAVVTGVSFLGAGTIFISRGRARARGLTTAASVWVTAAVGIAVGLERYVLAVGSTMLVLIVLRVLNQIDGEAKEEQEAD</sequence>
<comment type="subcellular location">
    <subcellularLocation>
        <location evidence="1">Cell membrane</location>
        <topology evidence="1">Multi-pass membrane protein</topology>
    </subcellularLocation>
</comment>
<comment type="similarity">
    <text evidence="2">Belongs to the MgtC/SapB family.</text>
</comment>
<dbReference type="PRINTS" id="PR01837">
    <property type="entry name" value="MGTCSAPBPROT"/>
</dbReference>
<protein>
    <submittedName>
        <fullName evidence="9">Putative Mg2+ transporter-C (MgtC) family protein</fullName>
    </submittedName>
</protein>
<evidence type="ECO:0000259" key="8">
    <source>
        <dbReference type="Pfam" id="PF02308"/>
    </source>
</evidence>
<dbReference type="PANTHER" id="PTHR33778:SF1">
    <property type="entry name" value="MAGNESIUM TRANSPORTER YHID-RELATED"/>
    <property type="match status" value="1"/>
</dbReference>
<feature type="transmembrane region" description="Helical" evidence="7">
    <location>
        <begin position="70"/>
        <end position="90"/>
    </location>
</feature>
<feature type="domain" description="MgtC/SapB/SrpB/YhiD N-terminal" evidence="8">
    <location>
        <begin position="11"/>
        <end position="141"/>
    </location>
</feature>
<dbReference type="STRING" id="1075417.SAMN05421823_103150"/>
<organism evidence="9 10">
    <name type="scientific">Catalinimonas alkaloidigena</name>
    <dbReference type="NCBI Taxonomy" id="1075417"/>
    <lineage>
        <taxon>Bacteria</taxon>
        <taxon>Pseudomonadati</taxon>
        <taxon>Bacteroidota</taxon>
        <taxon>Cytophagia</taxon>
        <taxon>Cytophagales</taxon>
        <taxon>Catalimonadaceae</taxon>
        <taxon>Catalinimonas</taxon>
    </lineage>
</organism>
<evidence type="ECO:0000313" key="10">
    <source>
        <dbReference type="Proteomes" id="UP000198510"/>
    </source>
</evidence>
<keyword evidence="6 7" id="KW-0472">Membrane</keyword>
<dbReference type="Pfam" id="PF02308">
    <property type="entry name" value="MgtC"/>
    <property type="match status" value="1"/>
</dbReference>
<accession>A0A1G9DJP1</accession>